<dbReference type="SMART" id="SM00409">
    <property type="entry name" value="IG"/>
    <property type="match status" value="3"/>
</dbReference>
<dbReference type="PANTHER" id="PTHR11640:SF31">
    <property type="entry name" value="IRREGULAR CHIASM C-ROUGHEST PROTEIN-RELATED"/>
    <property type="match status" value="1"/>
</dbReference>
<dbReference type="InterPro" id="IPR007110">
    <property type="entry name" value="Ig-like_dom"/>
</dbReference>
<keyword evidence="8" id="KW-1185">Reference proteome</keyword>
<dbReference type="AlphaFoldDB" id="A0A9D4C284"/>
<accession>A0A9D4C284</accession>
<dbReference type="Proteomes" id="UP000828390">
    <property type="component" value="Unassembled WGS sequence"/>
</dbReference>
<dbReference type="InterPro" id="IPR003599">
    <property type="entry name" value="Ig_sub"/>
</dbReference>
<dbReference type="GO" id="GO:0050839">
    <property type="term" value="F:cell adhesion molecule binding"/>
    <property type="evidence" value="ECO:0007669"/>
    <property type="project" value="TreeGrafter"/>
</dbReference>
<keyword evidence="5" id="KW-0393">Immunoglobulin domain</keyword>
<evidence type="ECO:0000259" key="6">
    <source>
        <dbReference type="PROSITE" id="PS50835"/>
    </source>
</evidence>
<dbReference type="Pfam" id="PF13927">
    <property type="entry name" value="Ig_3"/>
    <property type="match status" value="1"/>
</dbReference>
<keyword evidence="4" id="KW-0325">Glycoprotein</keyword>
<feature type="domain" description="Ig-like" evidence="6">
    <location>
        <begin position="129"/>
        <end position="230"/>
    </location>
</feature>
<dbReference type="Pfam" id="PF08205">
    <property type="entry name" value="C2-set_2"/>
    <property type="match status" value="1"/>
</dbReference>
<evidence type="ECO:0000313" key="7">
    <source>
        <dbReference type="EMBL" id="KAH3715840.1"/>
    </source>
</evidence>
<keyword evidence="2" id="KW-0472">Membrane</keyword>
<organism evidence="7 8">
    <name type="scientific">Dreissena polymorpha</name>
    <name type="common">Zebra mussel</name>
    <name type="synonym">Mytilus polymorpha</name>
    <dbReference type="NCBI Taxonomy" id="45954"/>
    <lineage>
        <taxon>Eukaryota</taxon>
        <taxon>Metazoa</taxon>
        <taxon>Spiralia</taxon>
        <taxon>Lophotrochozoa</taxon>
        <taxon>Mollusca</taxon>
        <taxon>Bivalvia</taxon>
        <taxon>Autobranchia</taxon>
        <taxon>Heteroconchia</taxon>
        <taxon>Euheterodonta</taxon>
        <taxon>Imparidentia</taxon>
        <taxon>Neoheterodontei</taxon>
        <taxon>Myida</taxon>
        <taxon>Dreissenoidea</taxon>
        <taxon>Dreissenidae</taxon>
        <taxon>Dreissena</taxon>
    </lineage>
</organism>
<dbReference type="InterPro" id="IPR036179">
    <property type="entry name" value="Ig-like_dom_sf"/>
</dbReference>
<feature type="domain" description="Ig-like" evidence="6">
    <location>
        <begin position="240"/>
        <end position="324"/>
    </location>
</feature>
<reference evidence="7" key="2">
    <citation type="submission" date="2020-11" db="EMBL/GenBank/DDBJ databases">
        <authorList>
            <person name="McCartney M.A."/>
            <person name="Auch B."/>
            <person name="Kono T."/>
            <person name="Mallez S."/>
            <person name="Becker A."/>
            <person name="Gohl D.M."/>
            <person name="Silverstein K.A.T."/>
            <person name="Koren S."/>
            <person name="Bechman K.B."/>
            <person name="Herman A."/>
            <person name="Abrahante J.E."/>
            <person name="Garbe J."/>
        </authorList>
    </citation>
    <scope>NUCLEOTIDE SEQUENCE</scope>
    <source>
        <strain evidence="7">Duluth1</strain>
        <tissue evidence="7">Whole animal</tissue>
    </source>
</reference>
<dbReference type="SUPFAM" id="SSF48726">
    <property type="entry name" value="Immunoglobulin"/>
    <property type="match status" value="2"/>
</dbReference>
<dbReference type="GO" id="GO:0098609">
    <property type="term" value="P:cell-cell adhesion"/>
    <property type="evidence" value="ECO:0007669"/>
    <property type="project" value="TreeGrafter"/>
</dbReference>
<proteinExistence type="predicted"/>
<protein>
    <recommendedName>
        <fullName evidence="6">Ig-like domain-containing protein</fullName>
    </recommendedName>
</protein>
<gene>
    <name evidence="7" type="ORF">DPMN_058554</name>
</gene>
<dbReference type="InterPro" id="IPR013783">
    <property type="entry name" value="Ig-like_fold"/>
</dbReference>
<evidence type="ECO:0000256" key="2">
    <source>
        <dbReference type="ARBA" id="ARBA00023136"/>
    </source>
</evidence>
<evidence type="ECO:0000313" key="8">
    <source>
        <dbReference type="Proteomes" id="UP000828390"/>
    </source>
</evidence>
<evidence type="ECO:0000256" key="5">
    <source>
        <dbReference type="ARBA" id="ARBA00023319"/>
    </source>
</evidence>
<dbReference type="PROSITE" id="PS50835">
    <property type="entry name" value="IG_LIKE"/>
    <property type="match status" value="2"/>
</dbReference>
<dbReference type="PANTHER" id="PTHR11640">
    <property type="entry name" value="NEPHRIN"/>
    <property type="match status" value="1"/>
</dbReference>
<keyword evidence="3" id="KW-1015">Disulfide bond</keyword>
<name>A0A9D4C284_DREPO</name>
<dbReference type="InterPro" id="IPR051275">
    <property type="entry name" value="Cell_adhesion_signaling"/>
</dbReference>
<evidence type="ECO:0000256" key="3">
    <source>
        <dbReference type="ARBA" id="ARBA00023157"/>
    </source>
</evidence>
<evidence type="ECO:0000256" key="1">
    <source>
        <dbReference type="ARBA" id="ARBA00004479"/>
    </source>
</evidence>
<comment type="subcellular location">
    <subcellularLocation>
        <location evidence="1">Membrane</location>
        <topology evidence="1">Single-pass type I membrane protein</topology>
    </subcellularLocation>
</comment>
<dbReference type="Gene3D" id="2.60.40.10">
    <property type="entry name" value="Immunoglobulins"/>
    <property type="match status" value="2"/>
</dbReference>
<dbReference type="CDD" id="cd00096">
    <property type="entry name" value="Ig"/>
    <property type="match status" value="1"/>
</dbReference>
<sequence length="582" mass="63303">MFAFGLHIYFTGRAAASSAHIWPEPVAEVVEGGNLTFWCLSYDKWDVAEFIKKNVNITVCTVDISLCACNESDTVYEVMCYGLEIGLKVIGVNRSSDNEVWRCGTREIGHTLYSSSMLSQKSRLVVKIPVGITGVTLSPAGTVKNISDSTVTLVCTTSGGVPSATVTWFRRTNTTDVSITYMSDSRSSEMDDMSVVTSTLTLRLSKSDDPMKIFCSASNNGTTYLSNTVSIDVLYEPTSPVCTYSNTVVTGVIMVTRGSTLIITCNSNSNPSPPTYTWTLPGSTIQTGASLNITDIQPSRSGQYRLLVWNRMTPTGGTSRNGTSDAIFTVNVQSTRFPRVKHSSDATRITIQTGASLNITDIQPLRSGQYRLLVWKRMTPTGGTSRNGTSDAIFTVDVQSTRFPRVKHSSDATRITIQTGASLNITDIQPLRSGQYRLLVWNRMTPTGGTSRNGTSDAIFTVDVQSAYQGGASQALLGTGASLNITDIQPSRSGQYRLLVWNRMTPTGGTSRNGTSDAIFTVDVQSAYQGGASQAHLGYGGTKRVLNMWVVYNRHGAFTQWPIPTACLEQNDSNKRHFSERN</sequence>
<evidence type="ECO:0000256" key="4">
    <source>
        <dbReference type="ARBA" id="ARBA00023180"/>
    </source>
</evidence>
<dbReference type="InterPro" id="IPR013162">
    <property type="entry name" value="CD80_C2-set"/>
</dbReference>
<reference evidence="7" key="1">
    <citation type="journal article" date="2019" name="bioRxiv">
        <title>The Genome of the Zebra Mussel, Dreissena polymorpha: A Resource for Invasive Species Research.</title>
        <authorList>
            <person name="McCartney M.A."/>
            <person name="Auch B."/>
            <person name="Kono T."/>
            <person name="Mallez S."/>
            <person name="Zhang Y."/>
            <person name="Obille A."/>
            <person name="Becker A."/>
            <person name="Abrahante J.E."/>
            <person name="Garbe J."/>
            <person name="Badalamenti J.P."/>
            <person name="Herman A."/>
            <person name="Mangelson H."/>
            <person name="Liachko I."/>
            <person name="Sullivan S."/>
            <person name="Sone E.D."/>
            <person name="Koren S."/>
            <person name="Silverstein K.A.T."/>
            <person name="Beckman K.B."/>
            <person name="Gohl D.M."/>
        </authorList>
    </citation>
    <scope>NUCLEOTIDE SEQUENCE</scope>
    <source>
        <strain evidence="7">Duluth1</strain>
        <tissue evidence="7">Whole animal</tissue>
    </source>
</reference>
<comment type="caution">
    <text evidence="7">The sequence shown here is derived from an EMBL/GenBank/DDBJ whole genome shotgun (WGS) entry which is preliminary data.</text>
</comment>
<dbReference type="GO" id="GO:0005886">
    <property type="term" value="C:plasma membrane"/>
    <property type="evidence" value="ECO:0007669"/>
    <property type="project" value="TreeGrafter"/>
</dbReference>
<dbReference type="GO" id="GO:0005911">
    <property type="term" value="C:cell-cell junction"/>
    <property type="evidence" value="ECO:0007669"/>
    <property type="project" value="TreeGrafter"/>
</dbReference>
<dbReference type="EMBL" id="JAIWYP010000013">
    <property type="protein sequence ID" value="KAH3715840.1"/>
    <property type="molecule type" value="Genomic_DNA"/>
</dbReference>